<dbReference type="PROSITE" id="PS51371">
    <property type="entry name" value="CBS"/>
    <property type="match status" value="1"/>
</dbReference>
<evidence type="ECO:0000256" key="2">
    <source>
        <dbReference type="ARBA" id="ARBA00022475"/>
    </source>
</evidence>
<dbReference type="Gene3D" id="3.30.465.10">
    <property type="match status" value="1"/>
</dbReference>
<dbReference type="EMBL" id="JARRAF010000003">
    <property type="protein sequence ID" value="MDK2123085.1"/>
    <property type="molecule type" value="Genomic_DNA"/>
</dbReference>
<dbReference type="InterPro" id="IPR036318">
    <property type="entry name" value="FAD-bd_PCMH-like_sf"/>
</dbReference>
<evidence type="ECO:0000259" key="12">
    <source>
        <dbReference type="PROSITE" id="PS51846"/>
    </source>
</evidence>
<keyword evidence="7 9" id="KW-0472">Membrane</keyword>
<feature type="transmembrane region" description="Helical" evidence="10">
    <location>
        <begin position="6"/>
        <end position="27"/>
    </location>
</feature>
<evidence type="ECO:0000256" key="5">
    <source>
        <dbReference type="ARBA" id="ARBA00022989"/>
    </source>
</evidence>
<feature type="transmembrane region" description="Helical" evidence="10">
    <location>
        <begin position="57"/>
        <end position="77"/>
    </location>
</feature>
<evidence type="ECO:0000313" key="14">
    <source>
        <dbReference type="Proteomes" id="UP001172778"/>
    </source>
</evidence>
<evidence type="ECO:0000256" key="7">
    <source>
        <dbReference type="ARBA" id="ARBA00023136"/>
    </source>
</evidence>
<dbReference type="CDD" id="cd04590">
    <property type="entry name" value="CBS_pair_CorC_HlyC_assoc"/>
    <property type="match status" value="1"/>
</dbReference>
<dbReference type="SMART" id="SM01091">
    <property type="entry name" value="CorC_HlyC"/>
    <property type="match status" value="1"/>
</dbReference>
<comment type="subcellular location">
    <subcellularLocation>
        <location evidence="1">Cell membrane</location>
        <topology evidence="1">Multi-pass membrane protein</topology>
    </subcellularLocation>
</comment>
<name>A0ABT7DVC1_9NEIS</name>
<dbReference type="RefSeq" id="WP_284099374.1">
    <property type="nucleotide sequence ID" value="NZ_JARRAF010000003.1"/>
</dbReference>
<reference evidence="13" key="1">
    <citation type="submission" date="2023-03" db="EMBL/GenBank/DDBJ databases">
        <title>Chitinimonas shenzhenensis gen. nov., sp. nov., a novel member of family Burkholderiaceae isolated from activated sludge collected in Shen Zhen, China.</title>
        <authorList>
            <person name="Wang X."/>
        </authorList>
    </citation>
    <scope>NUCLEOTIDE SEQUENCE</scope>
    <source>
        <strain evidence="13">DQS-5</strain>
    </source>
</reference>
<dbReference type="InterPro" id="IPR016169">
    <property type="entry name" value="FAD-bd_PCMH_sub2"/>
</dbReference>
<dbReference type="InterPro" id="IPR002550">
    <property type="entry name" value="CNNM"/>
</dbReference>
<dbReference type="InterPro" id="IPR051676">
    <property type="entry name" value="UPF0053_domain"/>
</dbReference>
<sequence>MDSLLLFSAILLVFLNGFFVAAEFSLVKLRATRVRTMVKVYGLPGKILGRVHSRLDAYLSACQLGITLASLGLGWVGEPAFSRIVEPVLTFFGVDSPALLHAASLTISFSVISFLHIVVGELAPKSLAIRLSDKVGLWTSVPLYVFYWIMYPGIWVLNASANLILKWLGLSGSGEHEAHYSAEELKLILRTSRASDVFTQDEWAVLAHTLDFGDLTVADLMRPFHEAVSLSADASHADNLQRIAHQRFSRYPWLDEDGNVKGLLHVKDLLPALVDGQGVGDLREYLRPALLISPDMKAVELMRRFRTGAPHFATVGIKGQAPLGFITLDNLLGALVGEIRDEFRQSHQEWIRQDDGTLLGKGSLPIFSLERALGVEIVNDEVDSVGGLVMWKLGSVPREGDRVKFERFDVVVKKMKGPRIVLVRVHPHDPMPDA</sequence>
<dbReference type="InterPro" id="IPR005170">
    <property type="entry name" value="Transptr-assoc_dom"/>
</dbReference>
<feature type="transmembrane region" description="Helical" evidence="10">
    <location>
        <begin position="135"/>
        <end position="157"/>
    </location>
</feature>
<dbReference type="InterPro" id="IPR000644">
    <property type="entry name" value="CBS_dom"/>
</dbReference>
<evidence type="ECO:0000256" key="10">
    <source>
        <dbReference type="SAM" id="Phobius"/>
    </source>
</evidence>
<keyword evidence="2" id="KW-1003">Cell membrane</keyword>
<dbReference type="InterPro" id="IPR046342">
    <property type="entry name" value="CBS_dom_sf"/>
</dbReference>
<proteinExistence type="predicted"/>
<dbReference type="PANTHER" id="PTHR43099">
    <property type="entry name" value="UPF0053 PROTEIN YRKA"/>
    <property type="match status" value="1"/>
</dbReference>
<evidence type="ECO:0000259" key="11">
    <source>
        <dbReference type="PROSITE" id="PS51371"/>
    </source>
</evidence>
<evidence type="ECO:0000256" key="8">
    <source>
        <dbReference type="PROSITE-ProRule" id="PRU00703"/>
    </source>
</evidence>
<dbReference type="Pfam" id="PF00571">
    <property type="entry name" value="CBS"/>
    <property type="match status" value="1"/>
</dbReference>
<feature type="transmembrane region" description="Helical" evidence="10">
    <location>
        <begin position="97"/>
        <end position="123"/>
    </location>
</feature>
<dbReference type="Pfam" id="PF03471">
    <property type="entry name" value="CorC_HlyC"/>
    <property type="match status" value="1"/>
</dbReference>
<dbReference type="Pfam" id="PF01595">
    <property type="entry name" value="CNNM"/>
    <property type="match status" value="1"/>
</dbReference>
<protein>
    <submittedName>
        <fullName evidence="13">Hemolysin family protein</fullName>
    </submittedName>
</protein>
<keyword evidence="6 8" id="KW-0129">CBS domain</keyword>
<keyword evidence="14" id="KW-1185">Reference proteome</keyword>
<evidence type="ECO:0000313" key="13">
    <source>
        <dbReference type="EMBL" id="MDK2123085.1"/>
    </source>
</evidence>
<keyword evidence="5 9" id="KW-1133">Transmembrane helix</keyword>
<evidence type="ECO:0000256" key="6">
    <source>
        <dbReference type="ARBA" id="ARBA00023122"/>
    </source>
</evidence>
<accession>A0ABT7DVC1</accession>
<dbReference type="SUPFAM" id="SSF56176">
    <property type="entry name" value="FAD-binding/transporter-associated domain-like"/>
    <property type="match status" value="1"/>
</dbReference>
<dbReference type="PROSITE" id="PS51846">
    <property type="entry name" value="CNNM"/>
    <property type="match status" value="1"/>
</dbReference>
<keyword evidence="3 9" id="KW-0812">Transmembrane</keyword>
<gene>
    <name evidence="13" type="ORF">PZA18_03345</name>
</gene>
<keyword evidence="4" id="KW-0677">Repeat</keyword>
<feature type="domain" description="CBS" evidence="11">
    <location>
        <begin position="221"/>
        <end position="282"/>
    </location>
</feature>
<evidence type="ECO:0000256" key="9">
    <source>
        <dbReference type="PROSITE-ProRule" id="PRU01193"/>
    </source>
</evidence>
<comment type="caution">
    <text evidence="13">The sequence shown here is derived from an EMBL/GenBank/DDBJ whole genome shotgun (WGS) entry which is preliminary data.</text>
</comment>
<dbReference type="Proteomes" id="UP001172778">
    <property type="component" value="Unassembled WGS sequence"/>
</dbReference>
<dbReference type="SUPFAM" id="SSF54631">
    <property type="entry name" value="CBS-domain pair"/>
    <property type="match status" value="1"/>
</dbReference>
<organism evidence="13 14">
    <name type="scientific">Parachitinimonas caeni</name>
    <dbReference type="NCBI Taxonomy" id="3031301"/>
    <lineage>
        <taxon>Bacteria</taxon>
        <taxon>Pseudomonadati</taxon>
        <taxon>Pseudomonadota</taxon>
        <taxon>Betaproteobacteria</taxon>
        <taxon>Neisseriales</taxon>
        <taxon>Chitinibacteraceae</taxon>
        <taxon>Parachitinimonas</taxon>
    </lineage>
</organism>
<evidence type="ECO:0000256" key="3">
    <source>
        <dbReference type="ARBA" id="ARBA00022692"/>
    </source>
</evidence>
<feature type="domain" description="CNNM transmembrane" evidence="12">
    <location>
        <begin position="1"/>
        <end position="202"/>
    </location>
</feature>
<dbReference type="Gene3D" id="3.10.580.10">
    <property type="entry name" value="CBS-domain"/>
    <property type="match status" value="1"/>
</dbReference>
<dbReference type="InterPro" id="IPR044751">
    <property type="entry name" value="Ion_transp-like_CBS"/>
</dbReference>
<dbReference type="PANTHER" id="PTHR43099:SF5">
    <property type="entry name" value="HLYC_CORC FAMILY TRANSPORTER"/>
    <property type="match status" value="1"/>
</dbReference>
<evidence type="ECO:0000256" key="1">
    <source>
        <dbReference type="ARBA" id="ARBA00004651"/>
    </source>
</evidence>
<evidence type="ECO:0000256" key="4">
    <source>
        <dbReference type="ARBA" id="ARBA00022737"/>
    </source>
</evidence>